<dbReference type="OrthoDB" id="9768989at2"/>
<evidence type="ECO:0000256" key="2">
    <source>
        <dbReference type="ARBA" id="ARBA00022670"/>
    </source>
</evidence>
<proteinExistence type="inferred from homology"/>
<dbReference type="PANTHER" id="PTHR43806:SF11">
    <property type="entry name" value="CEREVISIN-RELATED"/>
    <property type="match status" value="1"/>
</dbReference>
<dbReference type="InterPro" id="IPR036852">
    <property type="entry name" value="Peptidase_S8/S53_dom_sf"/>
</dbReference>
<dbReference type="AlphaFoldDB" id="A0A1X0J731"/>
<dbReference type="InterPro" id="IPR000209">
    <property type="entry name" value="Peptidase_S8/S53_dom"/>
</dbReference>
<organism evidence="7 8">
    <name type="scientific">Mycobacteroides saopaulense</name>
    <dbReference type="NCBI Taxonomy" id="1578165"/>
    <lineage>
        <taxon>Bacteria</taxon>
        <taxon>Bacillati</taxon>
        <taxon>Actinomycetota</taxon>
        <taxon>Actinomycetes</taxon>
        <taxon>Mycobacteriales</taxon>
        <taxon>Mycobacteriaceae</taxon>
        <taxon>Mycobacteroides</taxon>
    </lineage>
</organism>
<evidence type="ECO:0000256" key="1">
    <source>
        <dbReference type="ARBA" id="ARBA00011073"/>
    </source>
</evidence>
<protein>
    <submittedName>
        <fullName evidence="7">Peptidase, S8/S53 family protein</fullName>
    </submittedName>
</protein>
<dbReference type="EMBL" id="MVII01000012">
    <property type="protein sequence ID" value="ORB58110.1"/>
    <property type="molecule type" value="Genomic_DNA"/>
</dbReference>
<sequence>MAERDRPHLVVSVAPVSESFTLASAGGGGDKHEFTGDRKGHGRRLTDEFNAAVAPTADDEIEPAGTYVTFVSFPDLELALQSLGPQRSGEQPELVAVRETQTTDGIVQMATVYIPRGKKEYFLKRLDAYVSSADRTKADNAALIESIQSIRRATIRELWTDPDELFPDDPTEVRWWEVWLLNRDRREQARFSDFVVQHELRTSEHYLGFGDRTVVLLYASADQLAQTFQSVDDIAELRRPHDVATLLTELPAAEQTEWVDDLRARLRMADKDAAVVCILDTGVQDTHPLLTDSIGAADLHVADPRWQTTPVQSHGTEMAGLALYGDLHAALVDTQPVQLTHRLESVKFLPDNAHNDRDLYGAITARAVDRPEIQAAARRRVFMLAVTARRPSVDGTDTEPTTRIDTGRPTSWSAAIDALAFGRAIDDSDPKLTYLDRDEPRRPRLFLVSAGNIRDLRGTDDHLARSDVEPVEDPAQSWNALTVGAYSNRDDMSGAPADFAGYVPVAKRGELSPVSRTSVVFDRTKWPFKPDVVADGGNVAVSPDRTDVDTPPNLALLTTRLQRPGHGFFTATRDTSAATAQVAAIAGNLSQAYPQLRPETIRGLIVHSAQWTDAMRNRFNTESNKTRLASLLRRYGMGVPDAARALRSATDALTLIAEARIHPYERDRDSNSGKVREMNLHQLPWPTEILEGLGETEVRMRVTLSYFVEPNPSSRGWTGRYIYPSHGLRFATRRPEDNIESFRQRINTRARIDGQRPPALDTEKGWFFGSNLQQAPGSLHTDIWTGPAANLASKGAIAVYPVAGWWKNQRKYDQSNHGVDYSLIVSIESPHVDVDLWAPVAQQISTTVEIQT</sequence>
<evidence type="ECO:0000256" key="5">
    <source>
        <dbReference type="SAM" id="MobiDB-lite"/>
    </source>
</evidence>
<reference evidence="7 8" key="1">
    <citation type="submission" date="2016-12" db="EMBL/GenBank/DDBJ databases">
        <title>The new phylogeny of genus Mycobacterium.</title>
        <authorList>
            <person name="Tortoli E."/>
            <person name="Trovato A."/>
            <person name="Cirillo D.M."/>
        </authorList>
    </citation>
    <scope>NUCLEOTIDE SEQUENCE [LARGE SCALE GENOMIC DNA]</scope>
    <source>
        <strain evidence="7 8">CCUG 66554</strain>
    </source>
</reference>
<dbReference type="Proteomes" id="UP000192434">
    <property type="component" value="Unassembled WGS sequence"/>
</dbReference>
<dbReference type="InterPro" id="IPR034074">
    <property type="entry name" value="Y4bN_pept_dom"/>
</dbReference>
<keyword evidence="2" id="KW-0645">Protease</keyword>
<evidence type="ECO:0000256" key="3">
    <source>
        <dbReference type="ARBA" id="ARBA00022801"/>
    </source>
</evidence>
<dbReference type="RefSeq" id="WP_083015432.1">
    <property type="nucleotide sequence ID" value="NZ_MVII01000012.1"/>
</dbReference>
<name>A0A1X0J731_9MYCO</name>
<dbReference type="GeneID" id="44297006"/>
<keyword evidence="3" id="KW-0378">Hydrolase</keyword>
<keyword evidence="4" id="KW-0720">Serine protease</keyword>
<evidence type="ECO:0000313" key="7">
    <source>
        <dbReference type="EMBL" id="ORB58110.1"/>
    </source>
</evidence>
<dbReference type="InterPro" id="IPR050131">
    <property type="entry name" value="Peptidase_S8_subtilisin-like"/>
</dbReference>
<accession>A0A1X0J731</accession>
<dbReference type="CDD" id="cd04847">
    <property type="entry name" value="Peptidases_S8_Subtilisin_like_2"/>
    <property type="match status" value="1"/>
</dbReference>
<comment type="caution">
    <text evidence="7">The sequence shown here is derived from an EMBL/GenBank/DDBJ whole genome shotgun (WGS) entry which is preliminary data.</text>
</comment>
<dbReference type="Gene3D" id="3.40.50.200">
    <property type="entry name" value="Peptidase S8/S53 domain"/>
    <property type="match status" value="1"/>
</dbReference>
<dbReference type="GO" id="GO:0004252">
    <property type="term" value="F:serine-type endopeptidase activity"/>
    <property type="evidence" value="ECO:0007669"/>
    <property type="project" value="InterPro"/>
</dbReference>
<feature type="region of interest" description="Disordered" evidence="5">
    <location>
        <begin position="22"/>
        <end position="42"/>
    </location>
</feature>
<evidence type="ECO:0000256" key="4">
    <source>
        <dbReference type="ARBA" id="ARBA00022825"/>
    </source>
</evidence>
<comment type="similarity">
    <text evidence="1">Belongs to the peptidase S8 family.</text>
</comment>
<feature type="domain" description="Peptidase S8/S53" evidence="6">
    <location>
        <begin position="273"/>
        <end position="638"/>
    </location>
</feature>
<evidence type="ECO:0000259" key="6">
    <source>
        <dbReference type="Pfam" id="PF00082"/>
    </source>
</evidence>
<gene>
    <name evidence="7" type="ORF">BST43_10810</name>
</gene>
<evidence type="ECO:0000313" key="8">
    <source>
        <dbReference type="Proteomes" id="UP000192434"/>
    </source>
</evidence>
<dbReference type="SUPFAM" id="SSF52743">
    <property type="entry name" value="Subtilisin-like"/>
    <property type="match status" value="1"/>
</dbReference>
<feature type="compositionally biased region" description="Basic and acidic residues" evidence="5">
    <location>
        <begin position="29"/>
        <end position="42"/>
    </location>
</feature>
<dbReference type="PANTHER" id="PTHR43806">
    <property type="entry name" value="PEPTIDASE S8"/>
    <property type="match status" value="1"/>
</dbReference>
<dbReference type="GO" id="GO:0006508">
    <property type="term" value="P:proteolysis"/>
    <property type="evidence" value="ECO:0007669"/>
    <property type="project" value="UniProtKB-KW"/>
</dbReference>
<dbReference type="Pfam" id="PF00082">
    <property type="entry name" value="Peptidase_S8"/>
    <property type="match status" value="1"/>
</dbReference>